<comment type="caution">
    <text evidence="2">The sequence shown here is derived from an EMBL/GenBank/DDBJ whole genome shotgun (WGS) entry which is preliminary data.</text>
</comment>
<evidence type="ECO:0000313" key="2">
    <source>
        <dbReference type="EMBL" id="ERP38825.1"/>
    </source>
</evidence>
<dbReference type="RefSeq" id="WP_022636124.1">
    <property type="nucleotide sequence ID" value="NZ_ASJR01000004.1"/>
</dbReference>
<protein>
    <submittedName>
        <fullName evidence="2">Uncharacterized protein</fullName>
    </submittedName>
</protein>
<dbReference type="STRING" id="1313304.CALK_0597"/>
<keyword evidence="3" id="KW-1185">Reference proteome</keyword>
<accession>U7D7B2</accession>
<keyword evidence="1" id="KW-1133">Transmembrane helix</keyword>
<keyword evidence="1" id="KW-0472">Membrane</keyword>
<keyword evidence="1" id="KW-0812">Transmembrane</keyword>
<dbReference type="AlphaFoldDB" id="U7D7B2"/>
<dbReference type="EMBL" id="ASJR01000004">
    <property type="protein sequence ID" value="ERP38825.1"/>
    <property type="molecule type" value="Genomic_DNA"/>
</dbReference>
<evidence type="ECO:0000256" key="1">
    <source>
        <dbReference type="SAM" id="Phobius"/>
    </source>
</evidence>
<dbReference type="Proteomes" id="UP000017148">
    <property type="component" value="Unassembled WGS sequence"/>
</dbReference>
<organism evidence="2 3">
    <name type="scientific">Chitinivibrio alkaliphilus ACht1</name>
    <dbReference type="NCBI Taxonomy" id="1313304"/>
    <lineage>
        <taxon>Bacteria</taxon>
        <taxon>Pseudomonadati</taxon>
        <taxon>Fibrobacterota</taxon>
        <taxon>Chitinivibrionia</taxon>
        <taxon>Chitinivibrionales</taxon>
        <taxon>Chitinivibrionaceae</taxon>
        <taxon>Chitinivibrio</taxon>
    </lineage>
</organism>
<feature type="transmembrane region" description="Helical" evidence="1">
    <location>
        <begin position="6"/>
        <end position="26"/>
    </location>
</feature>
<name>U7D7B2_9BACT</name>
<gene>
    <name evidence="2" type="ORF">CALK_0597</name>
</gene>
<proteinExistence type="predicted"/>
<reference evidence="2 3" key="1">
    <citation type="journal article" date="2013" name="Environ. Microbiol.">
        <title>Genome analysis of Chitinivibrio alkaliphilus gen. nov., sp. nov., a novel extremely haloalkaliphilic anaerobic chitinolytic bacterium from the candidate phylum Termite Group 3.</title>
        <authorList>
            <person name="Sorokin D.Y."/>
            <person name="Gumerov V.M."/>
            <person name="Rakitin A.L."/>
            <person name="Beletsky A.V."/>
            <person name="Damste J.S."/>
            <person name="Muyzer G."/>
            <person name="Mardanov A.V."/>
            <person name="Ravin N.V."/>
        </authorList>
    </citation>
    <scope>NUCLEOTIDE SEQUENCE [LARGE SCALE GENOMIC DNA]</scope>
    <source>
        <strain evidence="2 3">ACht1</strain>
    </source>
</reference>
<evidence type="ECO:0000313" key="3">
    <source>
        <dbReference type="Proteomes" id="UP000017148"/>
    </source>
</evidence>
<sequence length="81" mass="9469">MEIHYVIVISVLVTQLILFMVISKVLNSLIQYLTRVEFLLRTEYEFRRDEAEVSRILMESLEAEDLEAVFEDELDSSADTP</sequence>